<gene>
    <name evidence="1" type="ORF">SAMN05421771_4350</name>
</gene>
<reference evidence="1 2" key="1">
    <citation type="submission" date="2016-10" db="EMBL/GenBank/DDBJ databases">
        <authorList>
            <person name="de Groot N.N."/>
        </authorList>
    </citation>
    <scope>NUCLEOTIDE SEQUENCE [LARGE SCALE GENOMIC DNA]</scope>
    <source>
        <strain evidence="1 2">DSM 21001</strain>
    </source>
</reference>
<dbReference type="Proteomes" id="UP000199024">
    <property type="component" value="Unassembled WGS sequence"/>
</dbReference>
<accession>A0A1I6N237</accession>
<dbReference type="EMBL" id="FOZL01000003">
    <property type="protein sequence ID" value="SFS22000.1"/>
    <property type="molecule type" value="Genomic_DNA"/>
</dbReference>
<sequence length="213" mass="23305">MEVSLAWKGYGSAIFLELGRLSPPRQPRGQHEQGEACLCVEWDWRVENASAILFGSSDTRPEIADGIRGLQGSRLDDIVAVGAVPEIVASFSNEQRLRSMALTVGDPQWAIRLPSGSWLSAKKGALWLDAKSEGSPDEYAKEIKMAEDAHERWGVPTAEPVKGNCNACDWFRPLDGDFALLEYGICIAEKSPFDGHVVARFSGCPVFRAPDEA</sequence>
<keyword evidence="2" id="KW-1185">Reference proteome</keyword>
<proteinExistence type="predicted"/>
<organism evidence="1 2">
    <name type="scientific">Granulicella pectinivorans</name>
    <dbReference type="NCBI Taxonomy" id="474950"/>
    <lineage>
        <taxon>Bacteria</taxon>
        <taxon>Pseudomonadati</taxon>
        <taxon>Acidobacteriota</taxon>
        <taxon>Terriglobia</taxon>
        <taxon>Terriglobales</taxon>
        <taxon>Acidobacteriaceae</taxon>
        <taxon>Granulicella</taxon>
    </lineage>
</organism>
<evidence type="ECO:0000313" key="2">
    <source>
        <dbReference type="Proteomes" id="UP000199024"/>
    </source>
</evidence>
<dbReference type="AlphaFoldDB" id="A0A1I6N237"/>
<evidence type="ECO:0000313" key="1">
    <source>
        <dbReference type="EMBL" id="SFS22000.1"/>
    </source>
</evidence>
<dbReference type="InterPro" id="IPR021391">
    <property type="entry name" value="DUF3027"/>
</dbReference>
<dbReference type="Pfam" id="PF11228">
    <property type="entry name" value="DUF3027"/>
    <property type="match status" value="1"/>
</dbReference>
<name>A0A1I6N237_9BACT</name>
<protein>
    <submittedName>
        <fullName evidence="1">Uncharacterized protein</fullName>
    </submittedName>
</protein>